<accession>A0A6G0Y7Y7</accession>
<dbReference type="Proteomes" id="UP000478052">
    <property type="component" value="Unassembled WGS sequence"/>
</dbReference>
<evidence type="ECO:0000313" key="2">
    <source>
        <dbReference type="Proteomes" id="UP000478052"/>
    </source>
</evidence>
<dbReference type="AlphaFoldDB" id="A0A6G0Y7Y7"/>
<reference evidence="1 2" key="1">
    <citation type="submission" date="2019-08" db="EMBL/GenBank/DDBJ databases">
        <title>Whole genome of Aphis craccivora.</title>
        <authorList>
            <person name="Voronova N.V."/>
            <person name="Shulinski R.S."/>
            <person name="Bandarenka Y.V."/>
            <person name="Zhorov D.G."/>
            <person name="Warner D."/>
        </authorList>
    </citation>
    <scope>NUCLEOTIDE SEQUENCE [LARGE SCALE GENOMIC DNA]</scope>
    <source>
        <strain evidence="1">180601</strain>
        <tissue evidence="1">Whole Body</tissue>
    </source>
</reference>
<sequence>MSIISFDELLTYIGKDIKRKYTHMTAIQPEEKLVITL</sequence>
<feature type="non-terminal residue" evidence="1">
    <location>
        <position position="37"/>
    </location>
</feature>
<organism evidence="1 2">
    <name type="scientific">Aphis craccivora</name>
    <name type="common">Cowpea aphid</name>
    <dbReference type="NCBI Taxonomy" id="307492"/>
    <lineage>
        <taxon>Eukaryota</taxon>
        <taxon>Metazoa</taxon>
        <taxon>Ecdysozoa</taxon>
        <taxon>Arthropoda</taxon>
        <taxon>Hexapoda</taxon>
        <taxon>Insecta</taxon>
        <taxon>Pterygota</taxon>
        <taxon>Neoptera</taxon>
        <taxon>Paraneoptera</taxon>
        <taxon>Hemiptera</taxon>
        <taxon>Sternorrhyncha</taxon>
        <taxon>Aphidomorpha</taxon>
        <taxon>Aphidoidea</taxon>
        <taxon>Aphididae</taxon>
        <taxon>Aphidini</taxon>
        <taxon>Aphis</taxon>
        <taxon>Aphis</taxon>
    </lineage>
</organism>
<proteinExistence type="predicted"/>
<dbReference type="EMBL" id="VUJU01005629">
    <property type="protein sequence ID" value="KAF0750706.1"/>
    <property type="molecule type" value="Genomic_DNA"/>
</dbReference>
<gene>
    <name evidence="1" type="ORF">FWK35_00018125</name>
</gene>
<name>A0A6G0Y7Y7_APHCR</name>
<keyword evidence="2" id="KW-1185">Reference proteome</keyword>
<protein>
    <submittedName>
        <fullName evidence="1">Protein ALP1-like</fullName>
    </submittedName>
</protein>
<comment type="caution">
    <text evidence="1">The sequence shown here is derived from an EMBL/GenBank/DDBJ whole genome shotgun (WGS) entry which is preliminary data.</text>
</comment>
<evidence type="ECO:0000313" key="1">
    <source>
        <dbReference type="EMBL" id="KAF0750706.1"/>
    </source>
</evidence>